<dbReference type="Pfam" id="PF00005">
    <property type="entry name" value="ABC_tran"/>
    <property type="match status" value="1"/>
</dbReference>
<proteinExistence type="inferred from homology"/>
<dbReference type="SMART" id="SM00382">
    <property type="entry name" value="AAA"/>
    <property type="match status" value="1"/>
</dbReference>
<evidence type="ECO:0000256" key="1">
    <source>
        <dbReference type="ARBA" id="ARBA00005417"/>
    </source>
</evidence>
<sequence>MLNVENLIVSHGPIEAVHGISFAVDKGRCVSLLGPNGAGKTSTISALMGVVKSSGRITFDGADVSSLPVEARVQAGMSVAPEGRRIFSNLSVEENLVLGGATRSDRTAKDADIAHWLETFPILGERRDQPAGTLSGGEQQMLAISRALMTRPKILLLDEPSLGLAPKIVSQIFQMIERLKAQGITILLVEQNATQALRLSDYAYLLNNGRIVAEGTKETLGQSSALMAELTGIA</sequence>
<evidence type="ECO:0000256" key="5">
    <source>
        <dbReference type="ARBA" id="ARBA00022970"/>
    </source>
</evidence>
<dbReference type="AlphaFoldDB" id="A0A497ZH00"/>
<comment type="similarity">
    <text evidence="1">Belongs to the ABC transporter superfamily.</text>
</comment>
<reference evidence="7 8" key="1">
    <citation type="submission" date="2018-10" db="EMBL/GenBank/DDBJ databases">
        <title>Genomic Encyclopedia of Archaeal and Bacterial Type Strains, Phase II (KMG-II): from individual species to whole genera.</title>
        <authorList>
            <person name="Goeker M."/>
        </authorList>
    </citation>
    <scope>NUCLEOTIDE SEQUENCE [LARGE SCALE GENOMIC DNA]</scope>
    <source>
        <strain evidence="7 8">DSM 29317</strain>
    </source>
</reference>
<dbReference type="CDD" id="cd03224">
    <property type="entry name" value="ABC_TM1139_LivF_branched"/>
    <property type="match status" value="1"/>
</dbReference>
<name>A0A497ZH00_9RHOB</name>
<dbReference type="InterPro" id="IPR017871">
    <property type="entry name" value="ABC_transporter-like_CS"/>
</dbReference>
<dbReference type="GO" id="GO:0016887">
    <property type="term" value="F:ATP hydrolysis activity"/>
    <property type="evidence" value="ECO:0007669"/>
    <property type="project" value="InterPro"/>
</dbReference>
<evidence type="ECO:0000313" key="7">
    <source>
        <dbReference type="EMBL" id="RLK07990.1"/>
    </source>
</evidence>
<dbReference type="SUPFAM" id="SSF52540">
    <property type="entry name" value="P-loop containing nucleoside triphosphate hydrolases"/>
    <property type="match status" value="1"/>
</dbReference>
<dbReference type="Proteomes" id="UP000271700">
    <property type="component" value="Unassembled WGS sequence"/>
</dbReference>
<evidence type="ECO:0000256" key="2">
    <source>
        <dbReference type="ARBA" id="ARBA00022448"/>
    </source>
</evidence>
<dbReference type="PANTHER" id="PTHR43820:SF4">
    <property type="entry name" value="HIGH-AFFINITY BRANCHED-CHAIN AMINO ACID TRANSPORT ATP-BINDING PROTEIN LIVF"/>
    <property type="match status" value="1"/>
</dbReference>
<gene>
    <name evidence="7" type="ORF">CLV75_1656</name>
</gene>
<dbReference type="InterPro" id="IPR003439">
    <property type="entry name" value="ABC_transporter-like_ATP-bd"/>
</dbReference>
<feature type="domain" description="ABC transporter" evidence="6">
    <location>
        <begin position="2"/>
        <end position="233"/>
    </location>
</feature>
<dbReference type="Gene3D" id="3.40.50.300">
    <property type="entry name" value="P-loop containing nucleotide triphosphate hydrolases"/>
    <property type="match status" value="1"/>
</dbReference>
<dbReference type="InterPro" id="IPR027417">
    <property type="entry name" value="P-loop_NTPase"/>
</dbReference>
<dbReference type="RefSeq" id="WP_010437442.1">
    <property type="nucleotide sequence ID" value="NZ_AEYW01000001.1"/>
</dbReference>
<evidence type="ECO:0000256" key="3">
    <source>
        <dbReference type="ARBA" id="ARBA00022741"/>
    </source>
</evidence>
<dbReference type="GO" id="GO:0005524">
    <property type="term" value="F:ATP binding"/>
    <property type="evidence" value="ECO:0007669"/>
    <property type="project" value="UniProtKB-KW"/>
</dbReference>
<dbReference type="InterPro" id="IPR003593">
    <property type="entry name" value="AAA+_ATPase"/>
</dbReference>
<evidence type="ECO:0000313" key="8">
    <source>
        <dbReference type="Proteomes" id="UP000271700"/>
    </source>
</evidence>
<accession>A0A497ZH00</accession>
<evidence type="ECO:0000256" key="4">
    <source>
        <dbReference type="ARBA" id="ARBA00022840"/>
    </source>
</evidence>
<dbReference type="EMBL" id="RCCT01000002">
    <property type="protein sequence ID" value="RLK07990.1"/>
    <property type="molecule type" value="Genomic_DNA"/>
</dbReference>
<dbReference type="GO" id="GO:0015658">
    <property type="term" value="F:branched-chain amino acid transmembrane transporter activity"/>
    <property type="evidence" value="ECO:0007669"/>
    <property type="project" value="TreeGrafter"/>
</dbReference>
<keyword evidence="2" id="KW-0813">Transport</keyword>
<organism evidence="7 8">
    <name type="scientific">Ruegeria conchae</name>
    <dbReference type="NCBI Taxonomy" id="981384"/>
    <lineage>
        <taxon>Bacteria</taxon>
        <taxon>Pseudomonadati</taxon>
        <taxon>Pseudomonadota</taxon>
        <taxon>Alphaproteobacteria</taxon>
        <taxon>Rhodobacterales</taxon>
        <taxon>Roseobacteraceae</taxon>
        <taxon>Ruegeria</taxon>
    </lineage>
</organism>
<evidence type="ECO:0000259" key="6">
    <source>
        <dbReference type="PROSITE" id="PS50893"/>
    </source>
</evidence>
<keyword evidence="3" id="KW-0547">Nucleotide-binding</keyword>
<dbReference type="PROSITE" id="PS00211">
    <property type="entry name" value="ABC_TRANSPORTER_1"/>
    <property type="match status" value="1"/>
</dbReference>
<protein>
    <submittedName>
        <fullName evidence="7">Amino acid/amide ABC transporter ATP-binding protein 2 (HAAT family)</fullName>
    </submittedName>
</protein>
<dbReference type="PANTHER" id="PTHR43820">
    <property type="entry name" value="HIGH-AFFINITY BRANCHED-CHAIN AMINO ACID TRANSPORT ATP-BINDING PROTEIN LIVF"/>
    <property type="match status" value="1"/>
</dbReference>
<dbReference type="PROSITE" id="PS50893">
    <property type="entry name" value="ABC_TRANSPORTER_2"/>
    <property type="match status" value="1"/>
</dbReference>
<dbReference type="GO" id="GO:0015807">
    <property type="term" value="P:L-amino acid transport"/>
    <property type="evidence" value="ECO:0007669"/>
    <property type="project" value="TreeGrafter"/>
</dbReference>
<comment type="caution">
    <text evidence="7">The sequence shown here is derived from an EMBL/GenBank/DDBJ whole genome shotgun (WGS) entry which is preliminary data.</text>
</comment>
<keyword evidence="8" id="KW-1185">Reference proteome</keyword>
<dbReference type="InterPro" id="IPR052156">
    <property type="entry name" value="BCAA_Transport_ATP-bd_LivF"/>
</dbReference>
<dbReference type="STRING" id="981384.GCA_000192475_04262"/>
<dbReference type="OrthoDB" id="9806149at2"/>
<keyword evidence="4 7" id="KW-0067">ATP-binding</keyword>
<keyword evidence="5" id="KW-0029">Amino-acid transport</keyword>